<evidence type="ECO:0000313" key="1">
    <source>
        <dbReference type="EMBL" id="GAA3164056.1"/>
    </source>
</evidence>
<gene>
    <name evidence="1" type="ORF">GCM10010531_15290</name>
</gene>
<dbReference type="EMBL" id="BAAAVV010000003">
    <property type="protein sequence ID" value="GAA3164056.1"/>
    <property type="molecule type" value="Genomic_DNA"/>
</dbReference>
<sequence length="141" mass="15589">MTRPEEMRHPPSIWVPVRGRAQVILPFDPENRAANPRWLRQVLGNRIQLENLGGGVWEVVRDHADALLAACVDRFGPGQTTVVTDAAQKQKCGPLCQNGKPENALHCQCQCGGANHGGVGDWDIYGEFAIHTDVVRRVFKV</sequence>
<reference evidence="2" key="1">
    <citation type="journal article" date="2019" name="Int. J. Syst. Evol. Microbiol.">
        <title>The Global Catalogue of Microorganisms (GCM) 10K type strain sequencing project: providing services to taxonomists for standard genome sequencing and annotation.</title>
        <authorList>
            <consortium name="The Broad Institute Genomics Platform"/>
            <consortium name="The Broad Institute Genome Sequencing Center for Infectious Disease"/>
            <person name="Wu L."/>
            <person name="Ma J."/>
        </authorList>
    </citation>
    <scope>NUCLEOTIDE SEQUENCE [LARGE SCALE GENOMIC DNA]</scope>
    <source>
        <strain evidence="2">JCM 15614</strain>
    </source>
</reference>
<dbReference type="RefSeq" id="WP_344688161.1">
    <property type="nucleotide sequence ID" value="NZ_BAAAVV010000003.1"/>
</dbReference>
<dbReference type="Proteomes" id="UP001499924">
    <property type="component" value="Unassembled WGS sequence"/>
</dbReference>
<proteinExistence type="predicted"/>
<name>A0ABP6P1C7_9ACTN</name>
<comment type="caution">
    <text evidence="1">The sequence shown here is derived from an EMBL/GenBank/DDBJ whole genome shotgun (WGS) entry which is preliminary data.</text>
</comment>
<accession>A0ABP6P1C7</accession>
<keyword evidence="2" id="KW-1185">Reference proteome</keyword>
<protein>
    <submittedName>
        <fullName evidence="1">Uncharacterized protein</fullName>
    </submittedName>
</protein>
<evidence type="ECO:0000313" key="2">
    <source>
        <dbReference type="Proteomes" id="UP001499924"/>
    </source>
</evidence>
<organism evidence="1 2">
    <name type="scientific">Blastococcus jejuensis</name>
    <dbReference type="NCBI Taxonomy" id="351224"/>
    <lineage>
        <taxon>Bacteria</taxon>
        <taxon>Bacillati</taxon>
        <taxon>Actinomycetota</taxon>
        <taxon>Actinomycetes</taxon>
        <taxon>Geodermatophilales</taxon>
        <taxon>Geodermatophilaceae</taxon>
        <taxon>Blastococcus</taxon>
    </lineage>
</organism>